<sequence length="59" mass="6808">MGQCLQANCKLISWHLENLIFTRIPKLSLFEAKLTFVLEVVGTWGILLMPIASNWYENL</sequence>
<reference evidence="3" key="1">
    <citation type="journal article" date="2019" name="Plant Biotechnol. J.">
        <title>Genome sequencing of the Australian wild diploid species Gossypium australe highlights disease resistance and delayed gland morphogenesis.</title>
        <authorList>
            <person name="Cai Y."/>
            <person name="Cai X."/>
            <person name="Wang Q."/>
            <person name="Wang P."/>
            <person name="Zhang Y."/>
            <person name="Cai C."/>
            <person name="Xu Y."/>
            <person name="Wang K."/>
            <person name="Zhou Z."/>
            <person name="Wang C."/>
            <person name="Geng S."/>
            <person name="Li B."/>
            <person name="Dong Q."/>
            <person name="Hou Y."/>
            <person name="Wang H."/>
            <person name="Ai P."/>
            <person name="Liu Z."/>
            <person name="Yi F."/>
            <person name="Sun M."/>
            <person name="An G."/>
            <person name="Cheng J."/>
            <person name="Zhang Y."/>
            <person name="Shi Q."/>
            <person name="Xie Y."/>
            <person name="Shi X."/>
            <person name="Chang Y."/>
            <person name="Huang F."/>
            <person name="Chen Y."/>
            <person name="Hong S."/>
            <person name="Mi L."/>
            <person name="Sun Q."/>
            <person name="Zhang L."/>
            <person name="Zhou B."/>
            <person name="Peng R."/>
            <person name="Zhang X."/>
            <person name="Liu F."/>
        </authorList>
    </citation>
    <scope>NUCLEOTIDE SEQUENCE [LARGE SCALE GENOMIC DNA]</scope>
    <source>
        <strain evidence="3">cv. PA1801</strain>
    </source>
</reference>
<feature type="transmembrane region" description="Helical" evidence="1">
    <location>
        <begin position="36"/>
        <end position="56"/>
    </location>
</feature>
<protein>
    <submittedName>
        <fullName evidence="2">Translocon-associated protein subunit alpha-like</fullName>
    </submittedName>
</protein>
<accession>A0A5B6WLY1</accession>
<keyword evidence="1" id="KW-0472">Membrane</keyword>
<gene>
    <name evidence="2" type="ORF">EPI10_004537</name>
</gene>
<name>A0A5B6WLY1_9ROSI</name>
<organism evidence="2 3">
    <name type="scientific">Gossypium australe</name>
    <dbReference type="NCBI Taxonomy" id="47621"/>
    <lineage>
        <taxon>Eukaryota</taxon>
        <taxon>Viridiplantae</taxon>
        <taxon>Streptophyta</taxon>
        <taxon>Embryophyta</taxon>
        <taxon>Tracheophyta</taxon>
        <taxon>Spermatophyta</taxon>
        <taxon>Magnoliopsida</taxon>
        <taxon>eudicotyledons</taxon>
        <taxon>Gunneridae</taxon>
        <taxon>Pentapetalae</taxon>
        <taxon>rosids</taxon>
        <taxon>malvids</taxon>
        <taxon>Malvales</taxon>
        <taxon>Malvaceae</taxon>
        <taxon>Malvoideae</taxon>
        <taxon>Gossypium</taxon>
    </lineage>
</organism>
<evidence type="ECO:0000256" key="1">
    <source>
        <dbReference type="SAM" id="Phobius"/>
    </source>
</evidence>
<keyword evidence="1" id="KW-0812">Transmembrane</keyword>
<proteinExistence type="predicted"/>
<dbReference type="AlphaFoldDB" id="A0A5B6WLY1"/>
<evidence type="ECO:0000313" key="3">
    <source>
        <dbReference type="Proteomes" id="UP000325315"/>
    </source>
</evidence>
<keyword evidence="3" id="KW-1185">Reference proteome</keyword>
<keyword evidence="1" id="KW-1133">Transmembrane helix</keyword>
<evidence type="ECO:0000313" key="2">
    <source>
        <dbReference type="EMBL" id="KAA3482278.1"/>
    </source>
</evidence>
<dbReference type="Proteomes" id="UP000325315">
    <property type="component" value="Unassembled WGS sequence"/>
</dbReference>
<comment type="caution">
    <text evidence="2">The sequence shown here is derived from an EMBL/GenBank/DDBJ whole genome shotgun (WGS) entry which is preliminary data.</text>
</comment>
<dbReference type="EMBL" id="SMMG02000002">
    <property type="protein sequence ID" value="KAA3482278.1"/>
    <property type="molecule type" value="Genomic_DNA"/>
</dbReference>